<protein>
    <recommendedName>
        <fullName evidence="1">Phytocyanin domain-containing protein</fullName>
    </recommendedName>
</protein>
<comment type="caution">
    <text evidence="2">The sequence shown here is derived from an EMBL/GenBank/DDBJ whole genome shotgun (WGS) entry which is preliminary data.</text>
</comment>
<dbReference type="PANTHER" id="PTHR33021">
    <property type="entry name" value="BLUE COPPER PROTEIN"/>
    <property type="match status" value="1"/>
</dbReference>
<dbReference type="Gene3D" id="2.60.40.420">
    <property type="entry name" value="Cupredoxins - blue copper proteins"/>
    <property type="match status" value="1"/>
</dbReference>
<gene>
    <name evidence="2" type="ORF">Dsin_015658</name>
</gene>
<dbReference type="InterPro" id="IPR039391">
    <property type="entry name" value="Phytocyanin-like"/>
</dbReference>
<dbReference type="EMBL" id="JANJYJ010000005">
    <property type="protein sequence ID" value="KAK3210952.1"/>
    <property type="molecule type" value="Genomic_DNA"/>
</dbReference>
<proteinExistence type="predicted"/>
<dbReference type="Pfam" id="PF02298">
    <property type="entry name" value="Cu_bind_like"/>
    <property type="match status" value="1"/>
</dbReference>
<feature type="domain" description="Phytocyanin" evidence="1">
    <location>
        <begin position="11"/>
        <end position="107"/>
    </location>
</feature>
<name>A0AAE0E4Z3_9ROSI</name>
<dbReference type="AlphaFoldDB" id="A0AAE0E4Z3"/>
<dbReference type="GO" id="GO:0005886">
    <property type="term" value="C:plasma membrane"/>
    <property type="evidence" value="ECO:0007669"/>
    <property type="project" value="TreeGrafter"/>
</dbReference>
<dbReference type="InterPro" id="IPR008972">
    <property type="entry name" value="Cupredoxin"/>
</dbReference>
<dbReference type="InterPro" id="IPR003245">
    <property type="entry name" value="Phytocyanin_dom"/>
</dbReference>
<accession>A0AAE0E4Z3</accession>
<organism evidence="2 3">
    <name type="scientific">Dipteronia sinensis</name>
    <dbReference type="NCBI Taxonomy" id="43782"/>
    <lineage>
        <taxon>Eukaryota</taxon>
        <taxon>Viridiplantae</taxon>
        <taxon>Streptophyta</taxon>
        <taxon>Embryophyta</taxon>
        <taxon>Tracheophyta</taxon>
        <taxon>Spermatophyta</taxon>
        <taxon>Magnoliopsida</taxon>
        <taxon>eudicotyledons</taxon>
        <taxon>Gunneridae</taxon>
        <taxon>Pentapetalae</taxon>
        <taxon>rosids</taxon>
        <taxon>malvids</taxon>
        <taxon>Sapindales</taxon>
        <taxon>Sapindaceae</taxon>
        <taxon>Hippocastanoideae</taxon>
        <taxon>Acereae</taxon>
        <taxon>Dipteronia</taxon>
    </lineage>
</organism>
<sequence length="142" mass="15398">MALLEGATAATQYTVGDGFDWAVPPNNSSNFYDDWIKNKTFQIGDSVRTHTAPEVTKESYDKCTKSGTVLTTPGVKVQFNENRTHYYLCIIGTHCELGQKVKFLVGDGISSHTGSASSLVAGALSLLLSTLVFRFLALLCLD</sequence>
<dbReference type="SUPFAM" id="SSF49503">
    <property type="entry name" value="Cupredoxins"/>
    <property type="match status" value="1"/>
</dbReference>
<evidence type="ECO:0000313" key="2">
    <source>
        <dbReference type="EMBL" id="KAK3210952.1"/>
    </source>
</evidence>
<dbReference type="PROSITE" id="PS51485">
    <property type="entry name" value="PHYTOCYANIN"/>
    <property type="match status" value="1"/>
</dbReference>
<dbReference type="GO" id="GO:0009055">
    <property type="term" value="F:electron transfer activity"/>
    <property type="evidence" value="ECO:0007669"/>
    <property type="project" value="InterPro"/>
</dbReference>
<evidence type="ECO:0000313" key="3">
    <source>
        <dbReference type="Proteomes" id="UP001281410"/>
    </source>
</evidence>
<evidence type="ECO:0000259" key="1">
    <source>
        <dbReference type="PROSITE" id="PS51485"/>
    </source>
</evidence>
<dbReference type="PANTHER" id="PTHR33021:SF497">
    <property type="entry name" value="PHYTOCYANIN DOMAIN-CONTAINING PROTEIN"/>
    <property type="match status" value="1"/>
</dbReference>
<reference evidence="2" key="1">
    <citation type="journal article" date="2023" name="Plant J.">
        <title>Genome sequences and population genomics provide insights into the demographic history, inbreeding, and mutation load of two 'living fossil' tree species of Dipteronia.</title>
        <authorList>
            <person name="Feng Y."/>
            <person name="Comes H.P."/>
            <person name="Chen J."/>
            <person name="Zhu S."/>
            <person name="Lu R."/>
            <person name="Zhang X."/>
            <person name="Li P."/>
            <person name="Qiu J."/>
            <person name="Olsen K.M."/>
            <person name="Qiu Y."/>
        </authorList>
    </citation>
    <scope>NUCLEOTIDE SEQUENCE</scope>
    <source>
        <strain evidence="2">NBL</strain>
    </source>
</reference>
<dbReference type="Proteomes" id="UP001281410">
    <property type="component" value="Unassembled WGS sequence"/>
</dbReference>
<keyword evidence="3" id="KW-1185">Reference proteome</keyword>